<dbReference type="eggNOG" id="ENOG50338HA">
    <property type="taxonomic scope" value="Bacteria"/>
</dbReference>
<evidence type="ECO:0000313" key="2">
    <source>
        <dbReference type="Proteomes" id="UP000003860"/>
    </source>
</evidence>
<reference evidence="1" key="1">
    <citation type="submission" date="2009-07" db="EMBL/GenBank/DDBJ databases">
        <authorList>
            <consortium name="US DOE Joint Genome Institute (JGI-PGF)"/>
            <person name="Lucas S."/>
            <person name="Copeland A."/>
            <person name="Lapidus A."/>
            <person name="Glavina del Rio T."/>
            <person name="Tice H."/>
            <person name="Bruce D."/>
            <person name="Goodwin L."/>
            <person name="Pitluck S."/>
            <person name="Larimer F."/>
            <person name="Land M.L."/>
            <person name="Mouttaki H."/>
            <person name="He Z."/>
            <person name="Zhou J."/>
            <person name="Hemme C.L."/>
        </authorList>
    </citation>
    <scope>NUCLEOTIDE SEQUENCE [LARGE SCALE GENOMIC DNA]</scope>
    <source>
        <strain evidence="1">DSM 2782</strain>
    </source>
</reference>
<dbReference type="AlphaFoldDB" id="F1TH89"/>
<dbReference type="OrthoDB" id="1739544at2"/>
<sequence>MAITISLWTTKHGELNRFLDSFYEKDMDVNCSLRRWATEFYRPLDSVDMICALMDNSEKYDVAMYLHMENGYLYKITSLNYEDVVKGLFEMYYVPV</sequence>
<organism evidence="1 2">
    <name type="scientific">Ruminiclostridium papyrosolvens DSM 2782</name>
    <dbReference type="NCBI Taxonomy" id="588581"/>
    <lineage>
        <taxon>Bacteria</taxon>
        <taxon>Bacillati</taxon>
        <taxon>Bacillota</taxon>
        <taxon>Clostridia</taxon>
        <taxon>Eubacteriales</taxon>
        <taxon>Oscillospiraceae</taxon>
        <taxon>Ruminiclostridium</taxon>
    </lineage>
</organism>
<accession>F1TH89</accession>
<dbReference type="STRING" id="588581.Cpap_0942"/>
<evidence type="ECO:0000313" key="1">
    <source>
        <dbReference type="EMBL" id="EGD46329.1"/>
    </source>
</evidence>
<keyword evidence="2" id="KW-1185">Reference proteome</keyword>
<protein>
    <submittedName>
        <fullName evidence="1">Uncharacterized protein</fullName>
    </submittedName>
</protein>
<name>F1TH89_9FIRM</name>
<dbReference type="Proteomes" id="UP000003860">
    <property type="component" value="Unassembled WGS sequence"/>
</dbReference>
<reference evidence="1" key="2">
    <citation type="submission" date="2011-01" db="EMBL/GenBank/DDBJ databases">
        <title>The Non-contiguous Finished genome of Clostridium papyrosolvens.</title>
        <authorList>
            <person name="Lucas S."/>
            <person name="Copeland A."/>
            <person name="Lapidus A."/>
            <person name="Cheng J.-F."/>
            <person name="Goodwin L."/>
            <person name="Pitluck S."/>
            <person name="Misra M."/>
            <person name="Chertkov O."/>
            <person name="Detter J.C."/>
            <person name="Han C."/>
            <person name="Tapia R."/>
            <person name="Land M."/>
            <person name="Hauser L."/>
            <person name="Kyrpides N."/>
            <person name="Ivanova N."/>
            <person name="Pagani I."/>
            <person name="Mouttaki H."/>
            <person name="He Z."/>
            <person name="Zhou J."/>
            <person name="Hemme C.L."/>
            <person name="Woyke T."/>
        </authorList>
    </citation>
    <scope>NUCLEOTIDE SEQUENCE [LARGE SCALE GENOMIC DNA]</scope>
    <source>
        <strain evidence="1">DSM 2782</strain>
    </source>
</reference>
<proteinExistence type="predicted"/>
<dbReference type="EMBL" id="ACXX02000015">
    <property type="protein sequence ID" value="EGD46329.1"/>
    <property type="molecule type" value="Genomic_DNA"/>
</dbReference>
<dbReference type="RefSeq" id="WP_004621739.1">
    <property type="nucleotide sequence ID" value="NZ_ACXX02000015.1"/>
</dbReference>
<comment type="caution">
    <text evidence="1">The sequence shown here is derived from an EMBL/GenBank/DDBJ whole genome shotgun (WGS) entry which is preliminary data.</text>
</comment>
<gene>
    <name evidence="1" type="ORF">Cpap_0942</name>
</gene>